<proteinExistence type="predicted"/>
<dbReference type="RefSeq" id="WP_174941310.1">
    <property type="nucleotide sequence ID" value="NZ_CABVPY010000018.1"/>
</dbReference>
<dbReference type="EMBL" id="CABVPY010000018">
    <property type="protein sequence ID" value="VWB70582.1"/>
    <property type="molecule type" value="Genomic_DNA"/>
</dbReference>
<name>A0A6P2LQ67_BURL3</name>
<evidence type="ECO:0000313" key="2">
    <source>
        <dbReference type="Proteomes" id="UP000494170"/>
    </source>
</evidence>
<protein>
    <submittedName>
        <fullName evidence="1">DNA transfer protein</fullName>
    </submittedName>
</protein>
<dbReference type="Proteomes" id="UP000494170">
    <property type="component" value="Unassembled WGS sequence"/>
</dbReference>
<sequence>MSFGVTAAVVGGVGSIVGGIVGGNSAEDAAQTQADAANRSADLQWKQYQQTRDDLAPYRDLGSSFIPQLQTALQNPLLSSVFSYADFNAPTAAEAAATPGYQFTRDQGLKAAQNSASARGLGASGAAMKGAEAYATGLADSTYGDTFNRSLATYTTNRGNALSNFGTNYGVASDAVNRLLGIVGSGQNAAAQTGAMGAQAAGNVANAITSGAAASAAGTVGSANAFNSGLSGAINSLQSGAMLNRLFPTATAPGGSTLYGAANSSNPTGYNVGGNTYGFTV</sequence>
<gene>
    <name evidence="1" type="ORF">BLA6863_03310</name>
</gene>
<organism evidence="1 2">
    <name type="scientific">Burkholderia lata (strain ATCC 17760 / DSM 23089 / LMG 22485 / NCIMB 9086 / R18194 / 383)</name>
    <dbReference type="NCBI Taxonomy" id="482957"/>
    <lineage>
        <taxon>Bacteria</taxon>
        <taxon>Pseudomonadati</taxon>
        <taxon>Pseudomonadota</taxon>
        <taxon>Betaproteobacteria</taxon>
        <taxon>Burkholderiales</taxon>
        <taxon>Burkholderiaceae</taxon>
        <taxon>Burkholderia</taxon>
        <taxon>Burkholderia cepacia complex</taxon>
    </lineage>
</organism>
<dbReference type="AlphaFoldDB" id="A0A6P2LQ67"/>
<accession>A0A6P2LQ67</accession>
<evidence type="ECO:0000313" key="1">
    <source>
        <dbReference type="EMBL" id="VWB70582.1"/>
    </source>
</evidence>
<reference evidence="1 2" key="1">
    <citation type="submission" date="2019-09" db="EMBL/GenBank/DDBJ databases">
        <authorList>
            <person name="Depoorter E."/>
        </authorList>
    </citation>
    <scope>NUCLEOTIDE SEQUENCE [LARGE SCALE GENOMIC DNA]</scope>
    <source>
        <strain evidence="1">LMG 6863</strain>
    </source>
</reference>